<keyword evidence="3" id="KW-0326">Glycosidase</keyword>
<evidence type="ECO:0000259" key="4">
    <source>
        <dbReference type="Pfam" id="PF01229"/>
    </source>
</evidence>
<dbReference type="SUPFAM" id="SSF51011">
    <property type="entry name" value="Glycosyl hydrolase domain"/>
    <property type="match status" value="1"/>
</dbReference>
<evidence type="ECO:0000313" key="6">
    <source>
        <dbReference type="Proteomes" id="UP001500622"/>
    </source>
</evidence>
<dbReference type="PROSITE" id="PS01027">
    <property type="entry name" value="GLYCOSYL_HYDROL_F39"/>
    <property type="match status" value="1"/>
</dbReference>
<evidence type="ECO:0000313" key="5">
    <source>
        <dbReference type="EMBL" id="GAA4421196.1"/>
    </source>
</evidence>
<comment type="similarity">
    <text evidence="1">Belongs to the glycosyl hydrolase 39 family.</text>
</comment>
<evidence type="ECO:0000256" key="1">
    <source>
        <dbReference type="ARBA" id="ARBA00008875"/>
    </source>
</evidence>
<keyword evidence="6" id="KW-1185">Reference proteome</keyword>
<dbReference type="EMBL" id="BAABGN010000005">
    <property type="protein sequence ID" value="GAA4421196.1"/>
    <property type="molecule type" value="Genomic_DNA"/>
</dbReference>
<evidence type="ECO:0000256" key="3">
    <source>
        <dbReference type="ARBA" id="ARBA00023295"/>
    </source>
</evidence>
<gene>
    <name evidence="5" type="ORF">GCM10023169_13810</name>
</gene>
<dbReference type="InterPro" id="IPR000514">
    <property type="entry name" value="Glyco_hydro_39"/>
</dbReference>
<dbReference type="InterPro" id="IPR049165">
    <property type="entry name" value="GH39_as"/>
</dbReference>
<dbReference type="InterPro" id="IPR051923">
    <property type="entry name" value="Glycosyl_Hydrolase_39"/>
</dbReference>
<feature type="domain" description="Glycosyl hydrolases family 39 N-terminal catalytic" evidence="4">
    <location>
        <begin position="6"/>
        <end position="495"/>
    </location>
</feature>
<protein>
    <submittedName>
        <fullName evidence="5">Cellulase family glycosylhydrolase</fullName>
    </submittedName>
</protein>
<dbReference type="InterPro" id="IPR049166">
    <property type="entry name" value="GH39_cat"/>
</dbReference>
<evidence type="ECO:0000256" key="2">
    <source>
        <dbReference type="ARBA" id="ARBA00022801"/>
    </source>
</evidence>
<proteinExistence type="inferred from homology"/>
<dbReference type="PRINTS" id="PR00745">
    <property type="entry name" value="GLHYDRLASE39"/>
</dbReference>
<organism evidence="5 6">
    <name type="scientific">Georgenia halophila</name>
    <dbReference type="NCBI Taxonomy" id="620889"/>
    <lineage>
        <taxon>Bacteria</taxon>
        <taxon>Bacillati</taxon>
        <taxon>Actinomycetota</taxon>
        <taxon>Actinomycetes</taxon>
        <taxon>Micrococcales</taxon>
        <taxon>Bogoriellaceae</taxon>
        <taxon>Georgenia</taxon>
    </lineage>
</organism>
<dbReference type="Pfam" id="PF01229">
    <property type="entry name" value="Glyco_hydro_39"/>
    <property type="match status" value="1"/>
</dbReference>
<sequence>MTLTLDIDARTGGTPLAHHWNLCVGAGRAAEGLRADWQRHLAIAAADCGFRYVRFHGLFHDDMFVYRETEGRVTPTFHYVDLVVDPMLALGVKPFVELGFSPGALAREQGTVFWWRGHGSPPVDHDRWAALVRATIEHWIDRYGLDEVRTWYFEVWNEPNLAPFFRGTRTEYFELYRTTALAVKSVDGELRVGGPATSNFVPDGRFDGEAEDHAQHRAVLEADDLGALDWRPVWLEAFLEFCHDRSLPVDFVSCHPYPTDWALDEHGQGAKLTRPVEATPRDLRLVRRIVDDSQYPQAEIHLTEWSSSSSSRDHTHDYPQAAAYVVKANLESIGTVDSMSYWTFTDIFEEDGAGAEPFHGGFGMLNQHGIAKPTFHAYRMLGELGDELLAQEDGVVATRVRRDADGEDVKVAAVAYHYPEEVTLSVPASFESRVVADDVLAAGSPRAVDLTFDGLTPGAMYRWEVLDPADGYVVETWRALGEPLNLSGDEARTLSEDGRRTRSRILTVGPDGRLHVEAVIGPWSIALLAPEPAA</sequence>
<dbReference type="InterPro" id="IPR017853">
    <property type="entry name" value="GH"/>
</dbReference>
<accession>A0ABP8L2Q3</accession>
<dbReference type="Gene3D" id="3.20.20.80">
    <property type="entry name" value="Glycosidases"/>
    <property type="match status" value="1"/>
</dbReference>
<keyword evidence="2" id="KW-0378">Hydrolase</keyword>
<dbReference type="RefSeq" id="WP_345215518.1">
    <property type="nucleotide sequence ID" value="NZ_BAABGN010000005.1"/>
</dbReference>
<dbReference type="Gene3D" id="2.60.40.1500">
    <property type="entry name" value="Glycosyl hydrolase domain, family 39"/>
    <property type="match status" value="1"/>
</dbReference>
<dbReference type="PANTHER" id="PTHR12631:SF10">
    <property type="entry name" value="BETA-XYLOSIDASE-LIKE PROTEIN-RELATED"/>
    <property type="match status" value="1"/>
</dbReference>
<comment type="caution">
    <text evidence="5">The sequence shown here is derived from an EMBL/GenBank/DDBJ whole genome shotgun (WGS) entry which is preliminary data.</text>
</comment>
<dbReference type="Proteomes" id="UP001500622">
    <property type="component" value="Unassembled WGS sequence"/>
</dbReference>
<dbReference type="PANTHER" id="PTHR12631">
    <property type="entry name" value="ALPHA-L-IDURONIDASE"/>
    <property type="match status" value="1"/>
</dbReference>
<dbReference type="SUPFAM" id="SSF51445">
    <property type="entry name" value="(Trans)glycosidases"/>
    <property type="match status" value="1"/>
</dbReference>
<name>A0ABP8L2Q3_9MICO</name>
<reference evidence="6" key="1">
    <citation type="journal article" date="2019" name="Int. J. Syst. Evol. Microbiol.">
        <title>The Global Catalogue of Microorganisms (GCM) 10K type strain sequencing project: providing services to taxonomists for standard genome sequencing and annotation.</title>
        <authorList>
            <consortium name="The Broad Institute Genomics Platform"/>
            <consortium name="The Broad Institute Genome Sequencing Center for Infectious Disease"/>
            <person name="Wu L."/>
            <person name="Ma J."/>
        </authorList>
    </citation>
    <scope>NUCLEOTIDE SEQUENCE [LARGE SCALE GENOMIC DNA]</scope>
    <source>
        <strain evidence="6">JCM 17810</strain>
    </source>
</reference>